<protein>
    <submittedName>
        <fullName evidence="2">Uncharacterized protein</fullName>
    </submittedName>
</protein>
<dbReference type="SMART" id="SM01130">
    <property type="entry name" value="DHDPS"/>
    <property type="match status" value="1"/>
</dbReference>
<gene>
    <name evidence="2" type="ORF">ETAA8_27880</name>
</gene>
<dbReference type="Gene3D" id="3.20.20.70">
    <property type="entry name" value="Aldolase class I"/>
    <property type="match status" value="1"/>
</dbReference>
<proteinExistence type="predicted"/>
<dbReference type="InterPro" id="IPR013785">
    <property type="entry name" value="Aldolase_TIM"/>
</dbReference>
<dbReference type="SUPFAM" id="SSF51569">
    <property type="entry name" value="Aldolase"/>
    <property type="match status" value="1"/>
</dbReference>
<name>A0A517YBZ9_9BACT</name>
<accession>A0A517YBZ9</accession>
<dbReference type="InterPro" id="IPR002220">
    <property type="entry name" value="DapA-like"/>
</dbReference>
<dbReference type="KEGG" id="aagg:ETAA8_27880"/>
<dbReference type="AlphaFoldDB" id="A0A517YBZ9"/>
<keyword evidence="1" id="KW-0456">Lyase</keyword>
<evidence type="ECO:0000256" key="1">
    <source>
        <dbReference type="ARBA" id="ARBA00023239"/>
    </source>
</evidence>
<dbReference type="Proteomes" id="UP000315017">
    <property type="component" value="Chromosome"/>
</dbReference>
<dbReference type="RefSeq" id="WP_238397751.1">
    <property type="nucleotide sequence ID" value="NZ_CP036274.1"/>
</dbReference>
<sequence>MTLSATHATIQGLIQDPIARYPFSTVACFDPTTGDLPRRQLNAPLTTTFLHLLSLPYETTSGTAEAGAVLIGASTGQGHLRTPAELEEWFRVAARPLPAHATRKRERDLILTALLRPEDGSANDHLLNVLAELGYAVVFVRPGTNLGPNPTAAAITENMRPIVRAAAARGLVVGLYSISDVSGCPMSPDVAAELVAGPGGENIVAIKVTEADYEASTLRFLDDPRLAHLKIVQGWDPHLARALQDGPRHDITRRQRCGFTSGAMSFALIPYLAIASAAQQGDWAQVAAIQQVVTAVFASMQDDPRKFADLQRAKVIMGLGEPLTREVTADQFDRVLHALEQLPKSDAKNMLVYSLCLLGDDNPCAEMLNSYLS</sequence>
<dbReference type="GO" id="GO:0016829">
    <property type="term" value="F:lyase activity"/>
    <property type="evidence" value="ECO:0007669"/>
    <property type="project" value="UniProtKB-KW"/>
</dbReference>
<evidence type="ECO:0000313" key="3">
    <source>
        <dbReference type="Proteomes" id="UP000315017"/>
    </source>
</evidence>
<evidence type="ECO:0000313" key="2">
    <source>
        <dbReference type="EMBL" id="QDU27699.1"/>
    </source>
</evidence>
<organism evidence="2 3">
    <name type="scientific">Anatilimnocola aggregata</name>
    <dbReference type="NCBI Taxonomy" id="2528021"/>
    <lineage>
        <taxon>Bacteria</taxon>
        <taxon>Pseudomonadati</taxon>
        <taxon>Planctomycetota</taxon>
        <taxon>Planctomycetia</taxon>
        <taxon>Pirellulales</taxon>
        <taxon>Pirellulaceae</taxon>
        <taxon>Anatilimnocola</taxon>
    </lineage>
</organism>
<keyword evidence="3" id="KW-1185">Reference proteome</keyword>
<reference evidence="2 3" key="1">
    <citation type="submission" date="2019-02" db="EMBL/GenBank/DDBJ databases">
        <title>Deep-cultivation of Planctomycetes and their phenomic and genomic characterization uncovers novel biology.</title>
        <authorList>
            <person name="Wiegand S."/>
            <person name="Jogler M."/>
            <person name="Boedeker C."/>
            <person name="Pinto D."/>
            <person name="Vollmers J."/>
            <person name="Rivas-Marin E."/>
            <person name="Kohn T."/>
            <person name="Peeters S.H."/>
            <person name="Heuer A."/>
            <person name="Rast P."/>
            <person name="Oberbeckmann S."/>
            <person name="Bunk B."/>
            <person name="Jeske O."/>
            <person name="Meyerdierks A."/>
            <person name="Storesund J.E."/>
            <person name="Kallscheuer N."/>
            <person name="Luecker S."/>
            <person name="Lage O.M."/>
            <person name="Pohl T."/>
            <person name="Merkel B.J."/>
            <person name="Hornburger P."/>
            <person name="Mueller R.-W."/>
            <person name="Bruemmer F."/>
            <person name="Labrenz M."/>
            <person name="Spormann A.M."/>
            <person name="Op den Camp H."/>
            <person name="Overmann J."/>
            <person name="Amann R."/>
            <person name="Jetten M.S.M."/>
            <person name="Mascher T."/>
            <person name="Medema M.H."/>
            <person name="Devos D.P."/>
            <person name="Kaster A.-K."/>
            <person name="Ovreas L."/>
            <person name="Rohde M."/>
            <person name="Galperin M.Y."/>
            <person name="Jogler C."/>
        </authorList>
    </citation>
    <scope>NUCLEOTIDE SEQUENCE [LARGE SCALE GENOMIC DNA]</scope>
    <source>
        <strain evidence="2 3">ETA_A8</strain>
    </source>
</reference>
<dbReference type="EMBL" id="CP036274">
    <property type="protein sequence ID" value="QDU27699.1"/>
    <property type="molecule type" value="Genomic_DNA"/>
</dbReference>